<organism evidence="1 2">
    <name type="scientific">Novosphingobium lindaniclasticum LE124</name>
    <dbReference type="NCBI Taxonomy" id="1096930"/>
    <lineage>
        <taxon>Bacteria</taxon>
        <taxon>Pseudomonadati</taxon>
        <taxon>Pseudomonadota</taxon>
        <taxon>Alphaproteobacteria</taxon>
        <taxon>Sphingomonadales</taxon>
        <taxon>Sphingomonadaceae</taxon>
        <taxon>Novosphingobium</taxon>
    </lineage>
</organism>
<dbReference type="OrthoDB" id="8447764at2"/>
<dbReference type="AlphaFoldDB" id="T0IFD6"/>
<evidence type="ECO:0000313" key="1">
    <source>
        <dbReference type="EMBL" id="EQB10390.1"/>
    </source>
</evidence>
<dbReference type="EMBL" id="ATHL01000110">
    <property type="protein sequence ID" value="EQB10390.1"/>
    <property type="molecule type" value="Genomic_DNA"/>
</dbReference>
<keyword evidence="2" id="KW-1185">Reference proteome</keyword>
<gene>
    <name evidence="1" type="ORF">L284_16990</name>
</gene>
<dbReference type="eggNOG" id="ENOG50312TG">
    <property type="taxonomic scope" value="Bacteria"/>
</dbReference>
<protein>
    <submittedName>
        <fullName evidence="1">Uncharacterized protein</fullName>
    </submittedName>
</protein>
<reference evidence="1 2" key="1">
    <citation type="journal article" date="2013" name="Genome Announc.">
        <title>Genome Sequence of Novosphingobium lindaniclasticum LE124T, Isolated from a Hexachlorocyclohexane Dumpsite.</title>
        <authorList>
            <person name="Saxena A."/>
            <person name="Nayyar N."/>
            <person name="Sangwan N."/>
            <person name="Kumari R."/>
            <person name="Khurana J.P."/>
            <person name="Lal R."/>
        </authorList>
    </citation>
    <scope>NUCLEOTIDE SEQUENCE [LARGE SCALE GENOMIC DNA]</scope>
    <source>
        <strain evidence="1 2">LE124</strain>
    </source>
</reference>
<sequence>MDNIDTICANSFRNFHTKGFDYLCLTRTPELTRKVYFFDGDLADLPELVIPHDHRYAFVTTVLAGAVVNKRFWGLQGEPAADVKVEWERQTRLFDHFKYLTPLNGGDGFSWVGERRLWSEANGLHRRRGMHWHCRAEEIHTLDIRCEGTVIMLEQLADEVPLDQPTNAYRLAGDKTPPSLDGLYDRMDPDHARVRIEQFLDLVGNR</sequence>
<dbReference type="RefSeq" id="WP_021235189.1">
    <property type="nucleotide sequence ID" value="NZ_ATHL01000110.1"/>
</dbReference>
<accession>T0IFD6</accession>
<dbReference type="Proteomes" id="UP000015527">
    <property type="component" value="Unassembled WGS sequence"/>
</dbReference>
<dbReference type="PATRIC" id="fig|1096930.3.peg.3372"/>
<name>T0IFD6_9SPHN</name>
<comment type="caution">
    <text evidence="1">The sequence shown here is derived from an EMBL/GenBank/DDBJ whole genome shotgun (WGS) entry which is preliminary data.</text>
</comment>
<evidence type="ECO:0000313" key="2">
    <source>
        <dbReference type="Proteomes" id="UP000015527"/>
    </source>
</evidence>
<proteinExistence type="predicted"/>